<evidence type="ECO:0000256" key="3">
    <source>
        <dbReference type="ARBA" id="ARBA00022448"/>
    </source>
</evidence>
<evidence type="ECO:0000313" key="15">
    <source>
        <dbReference type="EMBL" id="AXH29140.1"/>
    </source>
</evidence>
<dbReference type="SUPFAM" id="SSF81342">
    <property type="entry name" value="Transmembrane di-heme cytochromes"/>
    <property type="match status" value="1"/>
</dbReference>
<dbReference type="RefSeq" id="WP_071628436.1">
    <property type="nucleotide sequence ID" value="NZ_CP022375.1"/>
</dbReference>
<feature type="domain" description="Cytochrome b561 bacterial/Ni-hydrogenase" evidence="14">
    <location>
        <begin position="6"/>
        <end position="164"/>
    </location>
</feature>
<reference evidence="15 16" key="1">
    <citation type="submission" date="2017-07" db="EMBL/GenBank/DDBJ databases">
        <title>Complete genome sequences and comparative analysis of the novel pathogen Francisella opportunistica.</title>
        <authorList>
            <person name="Dietrich E.A."/>
            <person name="Kingry L.C."/>
            <person name="Petersen J.M."/>
        </authorList>
    </citation>
    <scope>NUCLEOTIDE SEQUENCE [LARGE SCALE GENOMIC DNA]</scope>
    <source>
        <strain evidence="15 16">14-2155</strain>
    </source>
</reference>
<evidence type="ECO:0000259" key="14">
    <source>
        <dbReference type="Pfam" id="PF01292"/>
    </source>
</evidence>
<keyword evidence="11 13" id="KW-0472">Membrane</keyword>
<dbReference type="PANTHER" id="PTHR30529">
    <property type="entry name" value="CYTOCHROME B561"/>
    <property type="match status" value="1"/>
</dbReference>
<evidence type="ECO:0000256" key="12">
    <source>
        <dbReference type="ARBA" id="ARBA00037975"/>
    </source>
</evidence>
<keyword evidence="5" id="KW-0349">Heme</keyword>
<dbReference type="InterPro" id="IPR016174">
    <property type="entry name" value="Di-haem_cyt_TM"/>
</dbReference>
<evidence type="ECO:0000256" key="10">
    <source>
        <dbReference type="ARBA" id="ARBA00023004"/>
    </source>
</evidence>
<feature type="transmembrane region" description="Helical" evidence="13">
    <location>
        <begin position="85"/>
        <end position="111"/>
    </location>
</feature>
<keyword evidence="8" id="KW-0249">Electron transport</keyword>
<evidence type="ECO:0000256" key="2">
    <source>
        <dbReference type="ARBA" id="ARBA00004651"/>
    </source>
</evidence>
<evidence type="ECO:0000256" key="8">
    <source>
        <dbReference type="ARBA" id="ARBA00022982"/>
    </source>
</evidence>
<evidence type="ECO:0000256" key="9">
    <source>
        <dbReference type="ARBA" id="ARBA00022989"/>
    </source>
</evidence>
<gene>
    <name evidence="15" type="ORF">CGC43_00310</name>
</gene>
<evidence type="ECO:0000256" key="13">
    <source>
        <dbReference type="SAM" id="Phobius"/>
    </source>
</evidence>
<dbReference type="InterPro" id="IPR052168">
    <property type="entry name" value="Cytochrome_b561_oxidase"/>
</dbReference>
<dbReference type="GO" id="GO:0022904">
    <property type="term" value="P:respiratory electron transport chain"/>
    <property type="evidence" value="ECO:0007669"/>
    <property type="project" value="InterPro"/>
</dbReference>
<keyword evidence="6 13" id="KW-0812">Transmembrane</keyword>
<comment type="similarity">
    <text evidence="12">Belongs to the cytochrome b561 family.</text>
</comment>
<sequence length="171" mass="19748">MQTKINKLMVFIHWATVILIILAFTSIEFRSIFGKNTLFHDVMKTSHLYIGFLVLFLTILRLVIRKFVVFPIIGQRLLYTKFRAIVAKLVHGFLYIWLITMPLLGWCIISAKGTYTIPFGLPSITPVLSKADVVKIKDIHEIFAYIGLAVIFVHATVAITEYYILRVRFKK</sequence>
<organism evidence="15 16">
    <name type="scientific">Francisella opportunistica</name>
    <dbReference type="NCBI Taxonomy" id="2016517"/>
    <lineage>
        <taxon>Bacteria</taxon>
        <taxon>Pseudomonadati</taxon>
        <taxon>Pseudomonadota</taxon>
        <taxon>Gammaproteobacteria</taxon>
        <taxon>Thiotrichales</taxon>
        <taxon>Francisellaceae</taxon>
        <taxon>Francisella</taxon>
    </lineage>
</organism>
<name>A0A345JP94_9GAMM</name>
<dbReference type="OrthoDB" id="8589936at2"/>
<dbReference type="AlphaFoldDB" id="A0A345JP94"/>
<dbReference type="GO" id="GO:0005886">
    <property type="term" value="C:plasma membrane"/>
    <property type="evidence" value="ECO:0007669"/>
    <property type="project" value="UniProtKB-SubCell"/>
</dbReference>
<feature type="transmembrane region" description="Helical" evidence="13">
    <location>
        <begin position="142"/>
        <end position="165"/>
    </location>
</feature>
<dbReference type="InterPro" id="IPR011577">
    <property type="entry name" value="Cyt_b561_bac/Ni-Hgenase"/>
</dbReference>
<dbReference type="Pfam" id="PF01292">
    <property type="entry name" value="Ni_hydr_CYTB"/>
    <property type="match status" value="1"/>
</dbReference>
<dbReference type="GO" id="GO:0020037">
    <property type="term" value="F:heme binding"/>
    <property type="evidence" value="ECO:0007669"/>
    <property type="project" value="TreeGrafter"/>
</dbReference>
<evidence type="ECO:0000256" key="7">
    <source>
        <dbReference type="ARBA" id="ARBA00022723"/>
    </source>
</evidence>
<proteinExistence type="inferred from homology"/>
<evidence type="ECO:0000256" key="4">
    <source>
        <dbReference type="ARBA" id="ARBA00022475"/>
    </source>
</evidence>
<keyword evidence="7" id="KW-0479">Metal-binding</keyword>
<comment type="subcellular location">
    <subcellularLocation>
        <location evidence="2">Cell membrane</location>
        <topology evidence="2">Multi-pass membrane protein</topology>
    </subcellularLocation>
</comment>
<feature type="transmembrane region" description="Helical" evidence="13">
    <location>
        <begin position="7"/>
        <end position="27"/>
    </location>
</feature>
<dbReference type="PANTHER" id="PTHR30529:SF3">
    <property type="entry name" value="CYTOCHROME B561 HOMOLOG 1"/>
    <property type="match status" value="1"/>
</dbReference>
<keyword evidence="9 13" id="KW-1133">Transmembrane helix</keyword>
<accession>A0A345JP94</accession>
<keyword evidence="10" id="KW-0408">Iron</keyword>
<comment type="cofactor">
    <cofactor evidence="1">
        <name>heme b</name>
        <dbReference type="ChEBI" id="CHEBI:60344"/>
    </cofactor>
</comment>
<feature type="transmembrane region" description="Helical" evidence="13">
    <location>
        <begin position="47"/>
        <end position="64"/>
    </location>
</feature>
<dbReference type="GO" id="GO:0009055">
    <property type="term" value="F:electron transfer activity"/>
    <property type="evidence" value="ECO:0007669"/>
    <property type="project" value="InterPro"/>
</dbReference>
<evidence type="ECO:0000256" key="5">
    <source>
        <dbReference type="ARBA" id="ARBA00022617"/>
    </source>
</evidence>
<protein>
    <submittedName>
        <fullName evidence="15">Cytochrome B</fullName>
    </submittedName>
</protein>
<evidence type="ECO:0000256" key="11">
    <source>
        <dbReference type="ARBA" id="ARBA00023136"/>
    </source>
</evidence>
<keyword evidence="4" id="KW-1003">Cell membrane</keyword>
<dbReference type="EMBL" id="CP022375">
    <property type="protein sequence ID" value="AXH29140.1"/>
    <property type="molecule type" value="Genomic_DNA"/>
</dbReference>
<dbReference type="GO" id="GO:0046872">
    <property type="term" value="F:metal ion binding"/>
    <property type="evidence" value="ECO:0007669"/>
    <property type="project" value="UniProtKB-KW"/>
</dbReference>
<dbReference type="KEGG" id="foo:CGC45_00310"/>
<dbReference type="Proteomes" id="UP000253862">
    <property type="component" value="Chromosome"/>
</dbReference>
<evidence type="ECO:0000313" key="16">
    <source>
        <dbReference type="Proteomes" id="UP000253862"/>
    </source>
</evidence>
<evidence type="ECO:0000256" key="6">
    <source>
        <dbReference type="ARBA" id="ARBA00022692"/>
    </source>
</evidence>
<keyword evidence="3" id="KW-0813">Transport</keyword>
<evidence type="ECO:0000256" key="1">
    <source>
        <dbReference type="ARBA" id="ARBA00001970"/>
    </source>
</evidence>
<keyword evidence="16" id="KW-1185">Reference proteome</keyword>